<evidence type="ECO:0000259" key="10">
    <source>
        <dbReference type="Pfam" id="PF00905"/>
    </source>
</evidence>
<dbReference type="AlphaFoldDB" id="A0A6J7TWB3"/>
<reference evidence="12" key="1">
    <citation type="submission" date="2020-05" db="EMBL/GenBank/DDBJ databases">
        <authorList>
            <person name="Chiriac C."/>
            <person name="Salcher M."/>
            <person name="Ghai R."/>
            <person name="Kavagutti S V."/>
        </authorList>
    </citation>
    <scope>NUCLEOTIDE SEQUENCE</scope>
</reference>
<evidence type="ECO:0000259" key="11">
    <source>
        <dbReference type="Pfam" id="PF00912"/>
    </source>
</evidence>
<gene>
    <name evidence="12" type="ORF">UFOPK4347_00093</name>
</gene>
<keyword evidence="4" id="KW-0808">Transferase</keyword>
<evidence type="ECO:0000313" key="12">
    <source>
        <dbReference type="EMBL" id="CAB5058269.1"/>
    </source>
</evidence>
<dbReference type="GO" id="GO:0008658">
    <property type="term" value="F:penicillin binding"/>
    <property type="evidence" value="ECO:0007669"/>
    <property type="project" value="InterPro"/>
</dbReference>
<evidence type="ECO:0000256" key="1">
    <source>
        <dbReference type="ARBA" id="ARBA00022645"/>
    </source>
</evidence>
<feature type="transmembrane region" description="Helical" evidence="9">
    <location>
        <begin position="29"/>
        <end position="50"/>
    </location>
</feature>
<dbReference type="InterPro" id="IPR023346">
    <property type="entry name" value="Lysozyme-like_dom_sf"/>
</dbReference>
<evidence type="ECO:0000256" key="4">
    <source>
        <dbReference type="ARBA" id="ARBA00022679"/>
    </source>
</evidence>
<dbReference type="EC" id="2.4.99.28" evidence="7"/>
<evidence type="ECO:0000256" key="5">
    <source>
        <dbReference type="ARBA" id="ARBA00022801"/>
    </source>
</evidence>
<sequence length="789" mass="85010">MPNAKDFFRKFATKDYLSRVGGTVGKMSIVLMAGALLVSALVVAMAPRVWGIATAHSEKPVTLPAFTGIAQRSYLYDVNGAQIGAFQVENSQPVKMQEVPVDVTAAILAVEDAGFYGHKGVNLRALVRATLSNFNAGSSRQGASTITQQVVKNEYLAGLPRDGRYKVLQTRYAALLEKQATKPQILERYLNTVFFGNNAYGIEAAAEIYFGVGVEKLTLVQGAFLAGLIQAPTSYDPIRHPERSRQRFTQSLNRLVVEDLMTKEEAARLAKEWPLPEVVQSVPQKSVERTYFSETVKDYLLNRSDILGPTYQERYNALFRGGLKIYTTLDNSYQKAAEKAAAEKLPANKQGIQSAVLSLDTATGGVRAMVGGPGFVPGQSEVNMTLRRRQTGSSVKIFILAAALQAGAEGIDLIDGTLPCTLPNPGKPEEPFVVTKGVSRPLGSLEEMTWYSINCAYSRLSQIVGLNRLVDTTYRMTQSMYLNRETYSIQPYASFATGANEMSPFDMASGAQTIANGGLHKQPYFIDRIENVSGTMYEHNDPGTQVFAKEIADKEVAILKGVLTKGTARRSALDKERPAGGKTGTQDDNTNAWFVGFTKELTTAVWVGDPRAYTSMVGIPEFVAAGVPRVQGATFPAAIWKAYNDVALVDAPIVDWDAAVPPSRGSMRLYLPGVDCVAQLVSGALPRRFTGNVVAFDPMWLTTTTVQPIGDPAAGAATSMPSTTTTVPVVVPGAQGPPVVSIVDPGTTILPSNTNPFSPLPTLDPLRNLVFDCAKPLPGSVQTSIPTPG</sequence>
<dbReference type="SUPFAM" id="SSF53955">
    <property type="entry name" value="Lysozyme-like"/>
    <property type="match status" value="1"/>
</dbReference>
<evidence type="ECO:0000256" key="6">
    <source>
        <dbReference type="ARBA" id="ARBA00023268"/>
    </source>
</evidence>
<evidence type="ECO:0000256" key="3">
    <source>
        <dbReference type="ARBA" id="ARBA00022676"/>
    </source>
</evidence>
<evidence type="ECO:0000256" key="8">
    <source>
        <dbReference type="ARBA" id="ARBA00049902"/>
    </source>
</evidence>
<dbReference type="SUPFAM" id="SSF56601">
    <property type="entry name" value="beta-lactamase/transpeptidase-like"/>
    <property type="match status" value="1"/>
</dbReference>
<keyword evidence="5" id="KW-0378">Hydrolase</keyword>
<organism evidence="12">
    <name type="scientific">freshwater metagenome</name>
    <dbReference type="NCBI Taxonomy" id="449393"/>
    <lineage>
        <taxon>unclassified sequences</taxon>
        <taxon>metagenomes</taxon>
        <taxon>ecological metagenomes</taxon>
    </lineage>
</organism>
<comment type="catalytic activity">
    <reaction evidence="8">
        <text>[GlcNAc-(1-&gt;4)-Mur2Ac(oyl-L-Ala-gamma-D-Glu-L-Lys-D-Ala-D-Ala)](n)-di-trans,octa-cis-undecaprenyl diphosphate + beta-D-GlcNAc-(1-&gt;4)-Mur2Ac(oyl-L-Ala-gamma-D-Glu-L-Lys-D-Ala-D-Ala)-di-trans,octa-cis-undecaprenyl diphosphate = [GlcNAc-(1-&gt;4)-Mur2Ac(oyl-L-Ala-gamma-D-Glu-L-Lys-D-Ala-D-Ala)](n+1)-di-trans,octa-cis-undecaprenyl diphosphate + di-trans,octa-cis-undecaprenyl diphosphate + H(+)</text>
        <dbReference type="Rhea" id="RHEA:23708"/>
        <dbReference type="Rhea" id="RHEA-COMP:9602"/>
        <dbReference type="Rhea" id="RHEA-COMP:9603"/>
        <dbReference type="ChEBI" id="CHEBI:15378"/>
        <dbReference type="ChEBI" id="CHEBI:58405"/>
        <dbReference type="ChEBI" id="CHEBI:60033"/>
        <dbReference type="ChEBI" id="CHEBI:78435"/>
        <dbReference type="EC" id="2.4.99.28"/>
    </reaction>
</comment>
<feature type="domain" description="Glycosyl transferase family 51" evidence="11">
    <location>
        <begin position="80"/>
        <end position="255"/>
    </location>
</feature>
<keyword evidence="1" id="KW-0121">Carboxypeptidase</keyword>
<proteinExistence type="predicted"/>
<protein>
    <recommendedName>
        <fullName evidence="7">peptidoglycan glycosyltransferase</fullName>
        <ecNumber evidence="7">2.4.99.28</ecNumber>
    </recommendedName>
</protein>
<feature type="domain" description="Penicillin-binding protein transpeptidase" evidence="10">
    <location>
        <begin position="356"/>
        <end position="607"/>
    </location>
</feature>
<dbReference type="Pfam" id="PF00912">
    <property type="entry name" value="Transgly"/>
    <property type="match status" value="1"/>
</dbReference>
<dbReference type="InterPro" id="IPR012338">
    <property type="entry name" value="Beta-lactam/transpept-like"/>
</dbReference>
<dbReference type="PANTHER" id="PTHR32282">
    <property type="entry name" value="BINDING PROTEIN TRANSPEPTIDASE, PUTATIVE-RELATED"/>
    <property type="match status" value="1"/>
</dbReference>
<dbReference type="EMBL" id="CAFBQU010000001">
    <property type="protein sequence ID" value="CAB5058269.1"/>
    <property type="molecule type" value="Genomic_DNA"/>
</dbReference>
<keyword evidence="3" id="KW-0328">Glycosyltransferase</keyword>
<dbReference type="InterPro" id="IPR036950">
    <property type="entry name" value="PBP_transglycosylase"/>
</dbReference>
<dbReference type="GO" id="GO:0030288">
    <property type="term" value="C:outer membrane-bounded periplasmic space"/>
    <property type="evidence" value="ECO:0007669"/>
    <property type="project" value="TreeGrafter"/>
</dbReference>
<dbReference type="GO" id="GO:0006508">
    <property type="term" value="P:proteolysis"/>
    <property type="evidence" value="ECO:0007669"/>
    <property type="project" value="UniProtKB-KW"/>
</dbReference>
<dbReference type="GO" id="GO:0009252">
    <property type="term" value="P:peptidoglycan biosynthetic process"/>
    <property type="evidence" value="ECO:0007669"/>
    <property type="project" value="TreeGrafter"/>
</dbReference>
<dbReference type="Pfam" id="PF00905">
    <property type="entry name" value="Transpeptidase"/>
    <property type="match status" value="1"/>
</dbReference>
<dbReference type="InterPro" id="IPR001264">
    <property type="entry name" value="Glyco_trans_51"/>
</dbReference>
<keyword evidence="6" id="KW-0511">Multifunctional enzyme</keyword>
<accession>A0A6J7TWB3</accession>
<dbReference type="GO" id="GO:0008955">
    <property type="term" value="F:peptidoglycan glycosyltransferase activity"/>
    <property type="evidence" value="ECO:0007669"/>
    <property type="project" value="UniProtKB-EC"/>
</dbReference>
<evidence type="ECO:0000256" key="2">
    <source>
        <dbReference type="ARBA" id="ARBA00022670"/>
    </source>
</evidence>
<keyword evidence="9" id="KW-0812">Transmembrane</keyword>
<evidence type="ECO:0000256" key="7">
    <source>
        <dbReference type="ARBA" id="ARBA00044770"/>
    </source>
</evidence>
<keyword evidence="9" id="KW-1133">Transmembrane helix</keyword>
<dbReference type="Gene3D" id="1.10.3810.10">
    <property type="entry name" value="Biosynthetic peptidoglycan transglycosylase-like"/>
    <property type="match status" value="1"/>
</dbReference>
<dbReference type="InterPro" id="IPR050396">
    <property type="entry name" value="Glycosyltr_51/Transpeptidase"/>
</dbReference>
<name>A0A6J7TWB3_9ZZZZ</name>
<keyword evidence="2" id="KW-0645">Protease</keyword>
<dbReference type="GO" id="GO:0004180">
    <property type="term" value="F:carboxypeptidase activity"/>
    <property type="evidence" value="ECO:0007669"/>
    <property type="project" value="UniProtKB-KW"/>
</dbReference>
<dbReference type="Gene3D" id="3.40.710.10">
    <property type="entry name" value="DD-peptidase/beta-lactamase superfamily"/>
    <property type="match status" value="1"/>
</dbReference>
<evidence type="ECO:0000256" key="9">
    <source>
        <dbReference type="SAM" id="Phobius"/>
    </source>
</evidence>
<dbReference type="PANTHER" id="PTHR32282:SF33">
    <property type="entry name" value="PEPTIDOGLYCAN GLYCOSYLTRANSFERASE"/>
    <property type="match status" value="1"/>
</dbReference>
<keyword evidence="9" id="KW-0472">Membrane</keyword>
<dbReference type="InterPro" id="IPR001460">
    <property type="entry name" value="PCN-bd_Tpept"/>
</dbReference>